<keyword evidence="1 4" id="KW-0597">Phosphoprotein</keyword>
<dbReference type="Gene3D" id="3.40.50.2300">
    <property type="match status" value="1"/>
</dbReference>
<feature type="compositionally biased region" description="Gly residues" evidence="5">
    <location>
        <begin position="868"/>
        <end position="882"/>
    </location>
</feature>
<dbReference type="InterPro" id="IPR011006">
    <property type="entry name" value="CheY-like_superfamily"/>
</dbReference>
<evidence type="ECO:0000256" key="1">
    <source>
        <dbReference type="ARBA" id="ARBA00022553"/>
    </source>
</evidence>
<dbReference type="Pfam" id="PF00072">
    <property type="entry name" value="Response_reg"/>
    <property type="match status" value="1"/>
</dbReference>
<feature type="compositionally biased region" description="Low complexity" evidence="5">
    <location>
        <begin position="551"/>
        <end position="562"/>
    </location>
</feature>
<feature type="compositionally biased region" description="Polar residues" evidence="5">
    <location>
        <begin position="245"/>
        <end position="255"/>
    </location>
</feature>
<sequence>MRAACAVATLFRRRRRQSEVSVLGDEGDSSSPPTTPGIIGQRRPSFPFPREPSSQTLTLSLELMTGDGGAGIGGCGGGDDHSDAGDSALTSNDAEQQRTRQHWRMWQKPKQAADAEKRRSVPDSAAFPLSPVSPVSPTSQLPVAPTEAITPLLSKHGQGYFDSIGEEKGADDDDEQSGQQQHHGVDTETAAAAATFDSALDPASPAAISNLQRQASTGELMVQALPALDQRQPQRPHQLPASAGTRVQGQSPRRSLNSEEASRYETDQSQVDGQGMAVLKSDQGTIAGTTDAASASPRITAAADAGGTGTTSTGTGGAVVSAGGPIPGGDLQQNQKQQQRQVQKRPRQPAPPFSLPSPPLPAPPALLTFPPLAPPTPGPSILPSIPSLPSLDSIDEDESQSPSPSPSQSQLPPRSTCPPHSPSQQQAQQAPSASPAAAEHVAATGRGLDAPPTPGAGHGPLNLTSASPLPSKPPPASPLARVEAAAEAQVEAAGLPLTKSSPASLLSSAAPNSSQEPSSAAARTSTRPPAPPRRASREPNQTVTFDESADKSASANSNSSSRDALIATASSTAYANTTAIGTPGAEAPPAVSAASSKNLGPAPPSSSTIPSAPSIIAHRHDDLIGYSSSIDDTADLGDFDASSMAEPIPTKIWVMRPKASATQIRIRPGDLVDDVRDEILRKYGNSLGKTFDSPDLTLRIQAGEETQNNQRSRTLGPEEDMVKTLNAYYPSGQTVKDALVIEIPRTSTTPKPSPRAPLPHSGSATAAAAYYAGDDGRPSETGEGYFPPVSGNTSSPRLAMSVPTQANGAMPHSMTVISSGHLPPIPPIPSPGGNRPRAHRDRDPRHDRQDYSRTGRTHTPSPNLHNGAGSGAGGGGGGGGGSSSAMPNSTSSTAANAHGASHYRSRHSHSRTHSSSSEHIVTHSGSMAKSPGHEMASSARMGTPPPQRISSPRLPSSRPKKSKRSSQQQEYHHTPSPSILTATVPPINVLIVEDNPINLKLLEAFVKRLKVRWSTAMNGRDAVKKWRNGGFHLVLMDIQLPGMNGLEATREIRRLERINNIGVFSTAPTGIPETTQAEELTEQDRLEGIGQFKSPVIIVALTASSLQSDRHEALASGCNDFLTKPVNFVWLERKVMEWGCMQALIDFEGWRKWKDLSAKAEAIEAATQRAKAQAYKNKTKKNRPIMSAS</sequence>
<feature type="region of interest" description="Disordered" evidence="5">
    <location>
        <begin position="772"/>
        <end position="979"/>
    </location>
</feature>
<feature type="compositionally biased region" description="Pro residues" evidence="5">
    <location>
        <begin position="348"/>
        <end position="364"/>
    </location>
</feature>
<feature type="compositionally biased region" description="Gly residues" evidence="5">
    <location>
        <begin position="306"/>
        <end position="317"/>
    </location>
</feature>
<keyword evidence="2" id="KW-0902">Two-component regulatory system</keyword>
<dbReference type="PROSITE" id="PS50110">
    <property type="entry name" value="RESPONSE_REGULATORY"/>
    <property type="match status" value="1"/>
</dbReference>
<name>A0A2K0U3T4_TRIHA</name>
<feature type="compositionally biased region" description="Low complexity" evidence="5">
    <location>
        <begin position="478"/>
        <end position="527"/>
    </location>
</feature>
<feature type="compositionally biased region" description="Low complexity" evidence="5">
    <location>
        <begin position="381"/>
        <end position="391"/>
    </location>
</feature>
<feature type="compositionally biased region" description="Low complexity" evidence="5">
    <location>
        <begin position="400"/>
        <end position="414"/>
    </location>
</feature>
<dbReference type="CDD" id="cd17546">
    <property type="entry name" value="REC_hyHK_CKI1_RcsC-like"/>
    <property type="match status" value="1"/>
</dbReference>
<dbReference type="FunFam" id="3.40.50.2300:FF:000146">
    <property type="entry name" value="Putative two-component response regulator SSK1p"/>
    <property type="match status" value="1"/>
</dbReference>
<feature type="region of interest" description="Disordered" evidence="5">
    <location>
        <begin position="16"/>
        <end position="198"/>
    </location>
</feature>
<feature type="compositionally biased region" description="Gly residues" evidence="5">
    <location>
        <begin position="66"/>
        <end position="77"/>
    </location>
</feature>
<feature type="compositionally biased region" description="Low complexity" evidence="5">
    <location>
        <begin position="883"/>
        <end position="900"/>
    </location>
</feature>
<dbReference type="EMBL" id="MTYI01000109">
    <property type="protein sequence ID" value="PNP52420.1"/>
    <property type="molecule type" value="Genomic_DNA"/>
</dbReference>
<reference evidence="7 8" key="1">
    <citation type="submission" date="2017-02" db="EMBL/GenBank/DDBJ databases">
        <title>Genomes of Trichoderma spp. with biocontrol activity.</title>
        <authorList>
            <person name="Gardiner D."/>
            <person name="Kazan K."/>
            <person name="Vos C."/>
            <person name="Harvey P."/>
        </authorList>
    </citation>
    <scope>NUCLEOTIDE SEQUENCE [LARGE SCALE GENOMIC DNA]</scope>
    <source>
        <strain evidence="7 8">Tr1</strain>
    </source>
</reference>
<evidence type="ECO:0000259" key="6">
    <source>
        <dbReference type="PROSITE" id="PS50110"/>
    </source>
</evidence>
<feature type="region of interest" description="Disordered" evidence="5">
    <location>
        <begin position="222"/>
        <end position="562"/>
    </location>
</feature>
<dbReference type="PANTHER" id="PTHR43719">
    <property type="entry name" value="TWO-COMPONENT HISTIDINE KINASE"/>
    <property type="match status" value="1"/>
</dbReference>
<evidence type="ECO:0000256" key="4">
    <source>
        <dbReference type="PROSITE-ProRule" id="PRU00169"/>
    </source>
</evidence>
<evidence type="ECO:0000256" key="2">
    <source>
        <dbReference type="ARBA" id="ARBA00023012"/>
    </source>
</evidence>
<evidence type="ECO:0000256" key="3">
    <source>
        <dbReference type="ARBA" id="ARBA00093463"/>
    </source>
</evidence>
<feature type="compositionally biased region" description="Polar residues" evidence="5">
    <location>
        <begin position="854"/>
        <end position="864"/>
    </location>
</feature>
<feature type="compositionally biased region" description="Pro residues" evidence="5">
    <location>
        <begin position="371"/>
        <end position="380"/>
    </location>
</feature>
<feature type="compositionally biased region" description="Basic residues" evidence="5">
    <location>
        <begin position="901"/>
        <end position="912"/>
    </location>
</feature>
<dbReference type="InterPro" id="IPR050956">
    <property type="entry name" value="2C_system_His_kinase"/>
</dbReference>
<feature type="modified residue" description="4-aspartylphosphate" evidence="4">
    <location>
        <position position="1037"/>
    </location>
</feature>
<feature type="compositionally biased region" description="Low complexity" evidence="5">
    <location>
        <begin position="332"/>
        <end position="341"/>
    </location>
</feature>
<feature type="compositionally biased region" description="Polar residues" evidence="5">
    <location>
        <begin position="790"/>
        <end position="807"/>
    </location>
</feature>
<dbReference type="SMART" id="SM00448">
    <property type="entry name" value="REC"/>
    <property type="match status" value="1"/>
</dbReference>
<dbReference type="Proteomes" id="UP000236290">
    <property type="component" value="Unassembled WGS sequence"/>
</dbReference>
<proteinExistence type="inferred from homology"/>
<feature type="domain" description="Response regulatory" evidence="6">
    <location>
        <begin position="988"/>
        <end position="1139"/>
    </location>
</feature>
<feature type="compositionally biased region" description="Basic and acidic residues" evidence="5">
    <location>
        <begin position="840"/>
        <end position="853"/>
    </location>
</feature>
<protein>
    <recommendedName>
        <fullName evidence="6">Response regulatory domain-containing protein</fullName>
    </recommendedName>
</protein>
<dbReference type="OrthoDB" id="21225at2759"/>
<comment type="similarity">
    <text evidence="3">Belongs to the SSK1 family.</text>
</comment>
<evidence type="ECO:0000256" key="5">
    <source>
        <dbReference type="SAM" id="MobiDB-lite"/>
    </source>
</evidence>
<feature type="compositionally biased region" description="Low complexity" evidence="5">
    <location>
        <begin position="291"/>
        <end position="305"/>
    </location>
</feature>
<feature type="compositionally biased region" description="Low complexity" evidence="5">
    <location>
        <begin position="422"/>
        <end position="438"/>
    </location>
</feature>
<evidence type="ECO:0000313" key="8">
    <source>
        <dbReference type="Proteomes" id="UP000236290"/>
    </source>
</evidence>
<feature type="compositionally biased region" description="Basic and acidic residues" evidence="5">
    <location>
        <begin position="111"/>
        <end position="121"/>
    </location>
</feature>
<feature type="compositionally biased region" description="Low complexity" evidence="5">
    <location>
        <begin position="128"/>
        <end position="143"/>
    </location>
</feature>
<organism evidence="7 8">
    <name type="scientific">Trichoderma harzianum</name>
    <name type="common">Hypocrea lixii</name>
    <dbReference type="NCBI Taxonomy" id="5544"/>
    <lineage>
        <taxon>Eukaryota</taxon>
        <taxon>Fungi</taxon>
        <taxon>Dikarya</taxon>
        <taxon>Ascomycota</taxon>
        <taxon>Pezizomycotina</taxon>
        <taxon>Sordariomycetes</taxon>
        <taxon>Hypocreomycetidae</taxon>
        <taxon>Hypocreales</taxon>
        <taxon>Hypocreaceae</taxon>
        <taxon>Trichoderma</taxon>
    </lineage>
</organism>
<evidence type="ECO:0000313" key="7">
    <source>
        <dbReference type="EMBL" id="PNP52420.1"/>
    </source>
</evidence>
<dbReference type="PANTHER" id="PTHR43719:SF28">
    <property type="entry name" value="PEROXIDE STRESS-ACTIVATED HISTIDINE KINASE MAK1-RELATED"/>
    <property type="match status" value="1"/>
</dbReference>
<comment type="caution">
    <text evidence="7">The sequence shown here is derived from an EMBL/GenBank/DDBJ whole genome shotgun (WGS) entry which is preliminary data.</text>
</comment>
<accession>A0A2K0U3T4</accession>
<feature type="compositionally biased region" description="Basic and acidic residues" evidence="5">
    <location>
        <begin position="256"/>
        <end position="266"/>
    </location>
</feature>
<feature type="region of interest" description="Disordered" evidence="5">
    <location>
        <begin position="579"/>
        <end position="612"/>
    </location>
</feature>
<dbReference type="InterPro" id="IPR001789">
    <property type="entry name" value="Sig_transdc_resp-reg_receiver"/>
</dbReference>
<gene>
    <name evidence="7" type="ORF">THARTR1_07024</name>
</gene>
<feature type="compositionally biased region" description="Low complexity" evidence="5">
    <location>
        <begin position="948"/>
        <end position="957"/>
    </location>
</feature>
<dbReference type="SUPFAM" id="SSF52172">
    <property type="entry name" value="CheY-like"/>
    <property type="match status" value="1"/>
</dbReference>
<feature type="compositionally biased region" description="Low complexity" evidence="5">
    <location>
        <begin position="579"/>
        <end position="596"/>
    </location>
</feature>
<feature type="compositionally biased region" description="Low complexity" evidence="5">
    <location>
        <begin position="187"/>
        <end position="198"/>
    </location>
</feature>
<dbReference type="GO" id="GO:0000156">
    <property type="term" value="F:phosphorelay response regulator activity"/>
    <property type="evidence" value="ECO:0007669"/>
    <property type="project" value="UniProtKB-ARBA"/>
</dbReference>
<dbReference type="AlphaFoldDB" id="A0A2K0U3T4"/>